<dbReference type="EMBL" id="BPLR01007857">
    <property type="protein sequence ID" value="GIY20235.1"/>
    <property type="molecule type" value="Genomic_DNA"/>
</dbReference>
<proteinExistence type="predicted"/>
<protein>
    <submittedName>
        <fullName evidence="1">Uncharacterized protein</fullName>
    </submittedName>
</protein>
<sequence length="106" mass="12216">MNNAFTLFRNSKINTEWKISVEDNNRLLSLIVGLKGEYEFPVSIIRVLSYPVMVVKYSSVAMVNFGFGYLFFNHCCGKGPRVKMFGNGKQHHHIFFLSNVLCDCWT</sequence>
<organism evidence="1 2">
    <name type="scientific">Caerostris extrusa</name>
    <name type="common">Bark spider</name>
    <name type="synonym">Caerostris bankana</name>
    <dbReference type="NCBI Taxonomy" id="172846"/>
    <lineage>
        <taxon>Eukaryota</taxon>
        <taxon>Metazoa</taxon>
        <taxon>Ecdysozoa</taxon>
        <taxon>Arthropoda</taxon>
        <taxon>Chelicerata</taxon>
        <taxon>Arachnida</taxon>
        <taxon>Araneae</taxon>
        <taxon>Araneomorphae</taxon>
        <taxon>Entelegynae</taxon>
        <taxon>Araneoidea</taxon>
        <taxon>Araneidae</taxon>
        <taxon>Caerostris</taxon>
    </lineage>
</organism>
<dbReference type="Proteomes" id="UP001054945">
    <property type="component" value="Unassembled WGS sequence"/>
</dbReference>
<reference evidence="1 2" key="1">
    <citation type="submission" date="2021-06" db="EMBL/GenBank/DDBJ databases">
        <title>Caerostris extrusa draft genome.</title>
        <authorList>
            <person name="Kono N."/>
            <person name="Arakawa K."/>
        </authorList>
    </citation>
    <scope>NUCLEOTIDE SEQUENCE [LARGE SCALE GENOMIC DNA]</scope>
</reference>
<name>A0AAV4REY6_CAEEX</name>
<comment type="caution">
    <text evidence="1">The sequence shown here is derived from an EMBL/GenBank/DDBJ whole genome shotgun (WGS) entry which is preliminary data.</text>
</comment>
<evidence type="ECO:0000313" key="2">
    <source>
        <dbReference type="Proteomes" id="UP001054945"/>
    </source>
</evidence>
<evidence type="ECO:0000313" key="1">
    <source>
        <dbReference type="EMBL" id="GIY20235.1"/>
    </source>
</evidence>
<dbReference type="AlphaFoldDB" id="A0AAV4REY6"/>
<keyword evidence="2" id="KW-1185">Reference proteome</keyword>
<gene>
    <name evidence="1" type="ORF">CEXT_386691</name>
</gene>
<accession>A0AAV4REY6</accession>